<dbReference type="InterPro" id="IPR000887">
    <property type="entry name" value="Aldlse_KDPG_KHG"/>
</dbReference>
<dbReference type="CDD" id="cd00452">
    <property type="entry name" value="KDPG_aldolase"/>
    <property type="match status" value="1"/>
</dbReference>
<gene>
    <name evidence="6" type="ORF">BFL38_05970</name>
</gene>
<dbReference type="PANTHER" id="PTHR30246">
    <property type="entry name" value="2-KETO-3-DEOXY-6-PHOSPHOGLUCONATE ALDOLASE"/>
    <property type="match status" value="1"/>
</dbReference>
<protein>
    <submittedName>
        <fullName evidence="6">2-dehydro-3-deoxyphosphogluconate aldolase</fullName>
    </submittedName>
</protein>
<dbReference type="PANTHER" id="PTHR30246:SF1">
    <property type="entry name" value="2-DEHYDRO-3-DEOXY-6-PHOSPHOGALACTONATE ALDOLASE-RELATED"/>
    <property type="match status" value="1"/>
</dbReference>
<accession>A0A1E5NDY5</accession>
<dbReference type="NCBIfam" id="TIGR01182">
    <property type="entry name" value="eda"/>
    <property type="match status" value="1"/>
</dbReference>
<organism evidence="6 7">
    <name type="scientific">Brachyspira hampsonii</name>
    <dbReference type="NCBI Taxonomy" id="1287055"/>
    <lineage>
        <taxon>Bacteria</taxon>
        <taxon>Pseudomonadati</taxon>
        <taxon>Spirochaetota</taxon>
        <taxon>Spirochaetia</taxon>
        <taxon>Brachyspirales</taxon>
        <taxon>Brachyspiraceae</taxon>
        <taxon>Brachyspira</taxon>
    </lineage>
</organism>
<dbReference type="GO" id="GO:0016829">
    <property type="term" value="F:lyase activity"/>
    <property type="evidence" value="ECO:0007669"/>
    <property type="project" value="UniProtKB-KW"/>
</dbReference>
<evidence type="ECO:0000313" key="7">
    <source>
        <dbReference type="Proteomes" id="UP000095247"/>
    </source>
</evidence>
<comment type="similarity">
    <text evidence="2">Belongs to the KHG/KDPG aldolase family.</text>
</comment>
<name>A0A1E5NDY5_9SPIR</name>
<evidence type="ECO:0000256" key="3">
    <source>
        <dbReference type="ARBA" id="ARBA00011233"/>
    </source>
</evidence>
<dbReference type="Pfam" id="PF01081">
    <property type="entry name" value="Aldolase"/>
    <property type="match status" value="1"/>
</dbReference>
<reference evidence="6 7" key="1">
    <citation type="submission" date="2016-08" db="EMBL/GenBank/DDBJ databases">
        <title>Characterization and recognition of Brachyspira hampsonii sp. nov., a novel intestinal spirochete that is pathogenic to pigs.</title>
        <authorList>
            <person name="Mirajkar N."/>
            <person name="La T."/>
            <person name="Phillips N."/>
            <person name="Hampson D."/>
            <person name="Gebhart C."/>
        </authorList>
    </citation>
    <scope>NUCLEOTIDE SEQUENCE [LARGE SCALE GENOMIC DNA]</scope>
    <source>
        <strain evidence="6 7">P280/1</strain>
    </source>
</reference>
<keyword evidence="4" id="KW-0456">Lyase</keyword>
<evidence type="ECO:0000256" key="1">
    <source>
        <dbReference type="ARBA" id="ARBA00004761"/>
    </source>
</evidence>
<comment type="caution">
    <text evidence="6">The sequence shown here is derived from an EMBL/GenBank/DDBJ whole genome shotgun (WGS) entry which is preliminary data.</text>
</comment>
<sequence>MFEKYIQNKIIPVVVVENEEEIRNIAELCLEFLPSIELTLRTEYGYKALEILVKDYPTLPRAAATVLSTEQVDIILDLGTNLIISPGFQPVMLEYAKTKKYNYIPGAATPSEVEQCLAYGHKYIKFFHAGLFGGINWIKNIAPVYQHTGVKFMPLGGVSIDNVKEYLQNKNVFACGGSWLCPRNLMEEKNWKEIKRRFEEAHNLIKDLSN</sequence>
<evidence type="ECO:0000256" key="2">
    <source>
        <dbReference type="ARBA" id="ARBA00006906"/>
    </source>
</evidence>
<keyword evidence="5" id="KW-0119">Carbohydrate metabolism</keyword>
<dbReference type="EMBL" id="MDCO01000010">
    <property type="protein sequence ID" value="OEJ14372.1"/>
    <property type="molecule type" value="Genomic_DNA"/>
</dbReference>
<comment type="subunit">
    <text evidence="3">Homotrimer.</text>
</comment>
<dbReference type="SUPFAM" id="SSF51569">
    <property type="entry name" value="Aldolase"/>
    <property type="match status" value="1"/>
</dbReference>
<proteinExistence type="inferred from homology"/>
<dbReference type="Proteomes" id="UP000095247">
    <property type="component" value="Unassembled WGS sequence"/>
</dbReference>
<evidence type="ECO:0000313" key="6">
    <source>
        <dbReference type="EMBL" id="OEJ14372.1"/>
    </source>
</evidence>
<comment type="pathway">
    <text evidence="1">Carbohydrate acid metabolism.</text>
</comment>
<dbReference type="InterPro" id="IPR013785">
    <property type="entry name" value="Aldolase_TIM"/>
</dbReference>
<evidence type="ECO:0000256" key="4">
    <source>
        <dbReference type="ARBA" id="ARBA00023239"/>
    </source>
</evidence>
<dbReference type="RefSeq" id="WP_069726547.1">
    <property type="nucleotide sequence ID" value="NZ_MDCO01000010.1"/>
</dbReference>
<dbReference type="Gene3D" id="3.20.20.70">
    <property type="entry name" value="Aldolase class I"/>
    <property type="match status" value="1"/>
</dbReference>
<dbReference type="AlphaFoldDB" id="A0A1E5NDY5"/>
<evidence type="ECO:0000256" key="5">
    <source>
        <dbReference type="ARBA" id="ARBA00023277"/>
    </source>
</evidence>